<gene>
    <name evidence="1" type="ORF">BCD95_003926</name>
</gene>
<reference evidence="1" key="1">
    <citation type="submission" date="2020-06" db="EMBL/GenBank/DDBJ databases">
        <title>Genomic insights into acetone-butanol-ethanol (ABE) fermentation by sequencing solventogenic clostridia strains.</title>
        <authorList>
            <person name="Brown S."/>
        </authorList>
    </citation>
    <scope>NUCLEOTIDE SEQUENCE</scope>
    <source>
        <strain evidence="1">DJ123</strain>
    </source>
</reference>
<protein>
    <submittedName>
        <fullName evidence="1">Uncharacterized protein</fullName>
    </submittedName>
</protein>
<organism evidence="1 2">
    <name type="scientific">Clostridium beijerinckii</name>
    <name type="common">Clostridium MP</name>
    <dbReference type="NCBI Taxonomy" id="1520"/>
    <lineage>
        <taxon>Bacteria</taxon>
        <taxon>Bacillati</taxon>
        <taxon>Bacillota</taxon>
        <taxon>Clostridia</taxon>
        <taxon>Eubacteriales</taxon>
        <taxon>Clostridiaceae</taxon>
        <taxon>Clostridium</taxon>
    </lineage>
</organism>
<accession>A0AAE5LR93</accession>
<dbReference type="RefSeq" id="WP_077854170.1">
    <property type="nucleotide sequence ID" value="NZ_JABTDW010000001.1"/>
</dbReference>
<proteinExistence type="predicted"/>
<evidence type="ECO:0000313" key="1">
    <source>
        <dbReference type="EMBL" id="NSB15667.1"/>
    </source>
</evidence>
<comment type="caution">
    <text evidence="1">The sequence shown here is derived from an EMBL/GenBank/DDBJ whole genome shotgun (WGS) entry which is preliminary data.</text>
</comment>
<dbReference type="AlphaFoldDB" id="A0AAE5LR93"/>
<dbReference type="Proteomes" id="UP000822184">
    <property type="component" value="Unassembled WGS sequence"/>
</dbReference>
<dbReference type="EMBL" id="JABTDW010000001">
    <property type="protein sequence ID" value="NSB15667.1"/>
    <property type="molecule type" value="Genomic_DNA"/>
</dbReference>
<name>A0AAE5LR93_CLOBE</name>
<evidence type="ECO:0000313" key="2">
    <source>
        <dbReference type="Proteomes" id="UP000822184"/>
    </source>
</evidence>
<sequence length="924" mass="108817">MSKAIHDYMTVNECIDYLNYNKLFKLNKHSFRDKFKKIAVQQLLKDNVILKDDIVYINRNFIRKQIELYQNSIYRPTAIRKIVEILNAQEISYDNIDSCVAIRVKNYTIPLFSRDKTFISKDDFCAMVAGVNRITSTKIITTQELLDIANKQFKGVEFGVSEKNIFQYIRNNKLEYFSRGYIGNFFLNGSRYPMATVNEVMAHLENYVREQKVKLVNISFKEYTNLTDDEFELYYMELNVEEFNKISEYKTDHKDFRKFLKTFRSTNVKVIWINKGKIFVSKKEFMDFCDFRENYVNNEYFKKMNISIRSLVAKNNGIILRKHKRKYYMNKCDVDKYLRILNYNDKFANAQSMYDRFIIKIEYFPNNNEAKFPKFRQIFTAFVKYTNENSRSFSYVSRMFNIYNAILNNINIDLEPINSEDNNRLLKKVIIIVNKSKNDRGMLIKFINYLINVQGFELDKVVDNSTKESKEPYTKEQFLNLLVHLIDIVANKDKLKKLYRNWNLSSCVSYLLMHYCVAWRKMDLVDQLPIPNLKIIDNVKNGESFIKWLEDGNELSEDMAYKICKSLEDKTNRLKLKAKKNNSYLNCVISSALVNEVALVLCINAANKEMHCSKDNLYRFEYRSFNEKYIGSKNMNTLLKDNFEIDINSILQGRFDNIRMNKGFLNLVKEKSEELGLAYSYYYAQVARGHLARKDILSETTKIYLKKDISKASVMAFATGTMGSVAYTLLELVDKDFKHKSHENKIKDIQNLNMTPYSIERNIKTIANKISVIRNELNNFFIEGGYREGLLQDILYGQKFYGIEEKTKCLLKITRKNNIGITRIKSANYNESNVTNKSCPYNRMTCIGCEYMISLRYFIYELEKKFDNVLNDLEFANTDTDREIAIDSINELYLPVLKDLALVLGDNINKVINVSRYLELAERS</sequence>